<keyword evidence="2" id="KW-0732">Signal</keyword>
<dbReference type="EMBL" id="OU893340">
    <property type="protein sequence ID" value="CAG9796303.1"/>
    <property type="molecule type" value="Genomic_DNA"/>
</dbReference>
<feature type="transmembrane region" description="Helical" evidence="1">
    <location>
        <begin position="41"/>
        <end position="66"/>
    </location>
</feature>
<evidence type="ECO:0000313" key="4">
    <source>
        <dbReference type="Proteomes" id="UP001153714"/>
    </source>
</evidence>
<evidence type="ECO:0000256" key="2">
    <source>
        <dbReference type="SAM" id="SignalP"/>
    </source>
</evidence>
<sequence length="137" mass="15433">MFRTATVILMLLSCCYCLDDSSNELEDGRAKKKKSPARLWALLLFLGIAKVAVVKVVSFFLFAAFFQKVFYFLGLFLKHYLKAPKAPQTAYGPPQDYNTVGYSYGPPEHEALMDHENLPSITELGGSLNWLFNKNAN</sequence>
<reference evidence="3" key="2">
    <citation type="submission" date="2022-10" db="EMBL/GenBank/DDBJ databases">
        <authorList>
            <consortium name="ENA_rothamsted_submissions"/>
            <consortium name="culmorum"/>
            <person name="King R."/>
        </authorList>
    </citation>
    <scope>NUCLEOTIDE SEQUENCE</scope>
</reference>
<feature type="signal peptide" evidence="2">
    <location>
        <begin position="1"/>
        <end position="17"/>
    </location>
</feature>
<dbReference type="OrthoDB" id="7366055at2759"/>
<keyword evidence="1" id="KW-1133">Transmembrane helix</keyword>
<dbReference type="AlphaFoldDB" id="A0A9N9REM6"/>
<organism evidence="3 4">
    <name type="scientific">Diatraea saccharalis</name>
    <name type="common">sugarcane borer</name>
    <dbReference type="NCBI Taxonomy" id="40085"/>
    <lineage>
        <taxon>Eukaryota</taxon>
        <taxon>Metazoa</taxon>
        <taxon>Ecdysozoa</taxon>
        <taxon>Arthropoda</taxon>
        <taxon>Hexapoda</taxon>
        <taxon>Insecta</taxon>
        <taxon>Pterygota</taxon>
        <taxon>Neoptera</taxon>
        <taxon>Endopterygota</taxon>
        <taxon>Lepidoptera</taxon>
        <taxon>Glossata</taxon>
        <taxon>Ditrysia</taxon>
        <taxon>Pyraloidea</taxon>
        <taxon>Crambidae</taxon>
        <taxon>Crambinae</taxon>
        <taxon>Diatraea</taxon>
    </lineage>
</organism>
<evidence type="ECO:0000313" key="3">
    <source>
        <dbReference type="EMBL" id="CAG9796303.1"/>
    </source>
</evidence>
<reference evidence="3" key="1">
    <citation type="submission" date="2021-12" db="EMBL/GenBank/DDBJ databases">
        <authorList>
            <person name="King R."/>
        </authorList>
    </citation>
    <scope>NUCLEOTIDE SEQUENCE</scope>
</reference>
<keyword evidence="1" id="KW-0812">Transmembrane</keyword>
<protein>
    <submittedName>
        <fullName evidence="3">Uncharacterized protein</fullName>
    </submittedName>
</protein>
<name>A0A9N9REM6_9NEOP</name>
<proteinExistence type="predicted"/>
<evidence type="ECO:0000256" key="1">
    <source>
        <dbReference type="SAM" id="Phobius"/>
    </source>
</evidence>
<accession>A0A9N9REM6</accession>
<feature type="chain" id="PRO_5040464671" evidence="2">
    <location>
        <begin position="18"/>
        <end position="137"/>
    </location>
</feature>
<keyword evidence="4" id="KW-1185">Reference proteome</keyword>
<gene>
    <name evidence="3" type="ORF">DIATSA_LOCUS13500</name>
</gene>
<keyword evidence="1" id="KW-0472">Membrane</keyword>
<dbReference type="Proteomes" id="UP001153714">
    <property type="component" value="Chromosome 9"/>
</dbReference>